<reference evidence="1 2" key="1">
    <citation type="submission" date="2024-11" db="EMBL/GenBank/DDBJ databases">
        <title>Chromosome-level genome assembly of the freshwater bivalve Anodonta woodiana.</title>
        <authorList>
            <person name="Chen X."/>
        </authorList>
    </citation>
    <scope>NUCLEOTIDE SEQUENCE [LARGE SCALE GENOMIC DNA]</scope>
    <source>
        <strain evidence="1">MN2024</strain>
        <tissue evidence="1">Gills</tissue>
    </source>
</reference>
<dbReference type="InterPro" id="IPR006825">
    <property type="entry name" value="Eclosion"/>
</dbReference>
<protein>
    <submittedName>
        <fullName evidence="1">Uncharacterized protein</fullName>
    </submittedName>
</protein>
<dbReference type="AlphaFoldDB" id="A0ABD3WRW2"/>
<accession>A0ABD3WRW2</accession>
<sequence>MSTFVSTSLQGLKLNLTQACLMECMHCVEMWGSLYSGHSCAKRCLETSGASIDPVCQSGRNIGKRIADKSSVIQCTNQCSICSHSLSVVLYDEEKCRNMCEERNGAFVDYTCVAFIVF</sequence>
<keyword evidence="2" id="KW-1185">Reference proteome</keyword>
<evidence type="ECO:0000313" key="1">
    <source>
        <dbReference type="EMBL" id="KAL3875260.1"/>
    </source>
</evidence>
<dbReference type="Proteomes" id="UP001634394">
    <property type="component" value="Unassembled WGS sequence"/>
</dbReference>
<organism evidence="1 2">
    <name type="scientific">Sinanodonta woodiana</name>
    <name type="common">Chinese pond mussel</name>
    <name type="synonym">Anodonta woodiana</name>
    <dbReference type="NCBI Taxonomy" id="1069815"/>
    <lineage>
        <taxon>Eukaryota</taxon>
        <taxon>Metazoa</taxon>
        <taxon>Spiralia</taxon>
        <taxon>Lophotrochozoa</taxon>
        <taxon>Mollusca</taxon>
        <taxon>Bivalvia</taxon>
        <taxon>Autobranchia</taxon>
        <taxon>Heteroconchia</taxon>
        <taxon>Palaeoheterodonta</taxon>
        <taxon>Unionida</taxon>
        <taxon>Unionoidea</taxon>
        <taxon>Unionidae</taxon>
        <taxon>Unioninae</taxon>
        <taxon>Sinanodonta</taxon>
    </lineage>
</organism>
<comment type="caution">
    <text evidence="1">The sequence shown here is derived from an EMBL/GenBank/DDBJ whole genome shotgun (WGS) entry which is preliminary data.</text>
</comment>
<gene>
    <name evidence="1" type="ORF">ACJMK2_038184</name>
</gene>
<dbReference type="EMBL" id="JBJQND010000006">
    <property type="protein sequence ID" value="KAL3875260.1"/>
    <property type="molecule type" value="Genomic_DNA"/>
</dbReference>
<evidence type="ECO:0000313" key="2">
    <source>
        <dbReference type="Proteomes" id="UP001634394"/>
    </source>
</evidence>
<proteinExistence type="predicted"/>
<dbReference type="Pfam" id="PF04736">
    <property type="entry name" value="Eclosion"/>
    <property type="match status" value="1"/>
</dbReference>
<name>A0ABD3WRW2_SINWO</name>